<dbReference type="HAMAP" id="MF_00183">
    <property type="entry name" value="DXP_reductoisom"/>
    <property type="match status" value="1"/>
</dbReference>
<dbReference type="InterPro" id="IPR003821">
    <property type="entry name" value="DXP_reductoisomerase"/>
</dbReference>
<feature type="binding site" evidence="9">
    <location>
        <position position="185"/>
    </location>
    <ligand>
        <name>1-deoxy-D-xylulose 5-phosphate</name>
        <dbReference type="ChEBI" id="CHEBI:57792"/>
    </ligand>
</feature>
<feature type="binding site" evidence="9">
    <location>
        <position position="13"/>
    </location>
    <ligand>
        <name>NADPH</name>
        <dbReference type="ChEBI" id="CHEBI:57783"/>
    </ligand>
</feature>
<evidence type="ECO:0000259" key="12">
    <source>
        <dbReference type="Pfam" id="PF13288"/>
    </source>
</evidence>
<feature type="binding site" evidence="9">
    <location>
        <position position="194"/>
    </location>
    <ligand>
        <name>Mn(2+)</name>
        <dbReference type="ChEBI" id="CHEBI:29035"/>
    </ligand>
</feature>
<dbReference type="GO" id="GO:0030604">
    <property type="term" value="F:1-deoxy-D-xylulose-5-phosphate reductoisomerase activity"/>
    <property type="evidence" value="ECO:0007669"/>
    <property type="project" value="UniProtKB-UniRule"/>
</dbReference>
<comment type="cofactor">
    <cofactor evidence="9">
        <name>Mg(2+)</name>
        <dbReference type="ChEBI" id="CHEBI:18420"/>
    </cofactor>
    <cofactor evidence="9">
        <name>Mn(2+)</name>
        <dbReference type="ChEBI" id="CHEBI:29035"/>
    </cofactor>
</comment>
<dbReference type="InterPro" id="IPR026877">
    <property type="entry name" value="DXPR_C"/>
</dbReference>
<dbReference type="InterPro" id="IPR013512">
    <property type="entry name" value="DXP_reductoisomerase_N"/>
</dbReference>
<dbReference type="PANTHER" id="PTHR30525">
    <property type="entry name" value="1-DEOXY-D-XYLULOSE 5-PHOSPHATE REDUCTOISOMERASE"/>
    <property type="match status" value="1"/>
</dbReference>
<dbReference type="Pfam" id="PF13288">
    <property type="entry name" value="DXPR_C"/>
    <property type="match status" value="1"/>
</dbReference>
<feature type="binding site" evidence="9">
    <location>
        <position position="37"/>
    </location>
    <ligand>
        <name>NADPH</name>
        <dbReference type="ChEBI" id="CHEBI:57783"/>
    </ligand>
</feature>
<keyword evidence="9" id="KW-0460">Magnesium</keyword>
<feature type="binding site" evidence="9">
    <location>
        <position position="178"/>
    </location>
    <ligand>
        <name>NADPH</name>
        <dbReference type="ChEBI" id="CHEBI:57783"/>
    </ligand>
</feature>
<evidence type="ECO:0000256" key="3">
    <source>
        <dbReference type="ARBA" id="ARBA00022723"/>
    </source>
</evidence>
<organism evidence="13 14">
    <name type="scientific">Coprothermobacter proteolyticus (strain ATCC 35245 / DSM 5265 / OCM 4 / BT)</name>
    <dbReference type="NCBI Taxonomy" id="309798"/>
    <lineage>
        <taxon>Bacteria</taxon>
        <taxon>Pseudomonadati</taxon>
        <taxon>Coprothermobacterota</taxon>
        <taxon>Coprothermobacteria</taxon>
        <taxon>Coprothermobacterales</taxon>
        <taxon>Coprothermobacteraceae</taxon>
        <taxon>Coprothermobacter</taxon>
    </lineage>
</organism>
<feature type="binding site" evidence="9">
    <location>
        <position position="190"/>
    </location>
    <ligand>
        <name>1-deoxy-D-xylulose 5-phosphate</name>
        <dbReference type="ChEBI" id="CHEBI:57792"/>
    </ligand>
</feature>
<accession>B5Y8J4</accession>
<dbReference type="InterPro" id="IPR036291">
    <property type="entry name" value="NAD(P)-bd_dom_sf"/>
</dbReference>
<dbReference type="SUPFAM" id="SSF51735">
    <property type="entry name" value="NAD(P)-binding Rossmann-fold domains"/>
    <property type="match status" value="1"/>
</dbReference>
<dbReference type="EMBL" id="CP001145">
    <property type="protein sequence ID" value="ACI17629.1"/>
    <property type="molecule type" value="Genomic_DNA"/>
</dbReference>
<feature type="binding site" evidence="9">
    <location>
        <position position="39"/>
    </location>
    <ligand>
        <name>NADPH</name>
        <dbReference type="ChEBI" id="CHEBI:57783"/>
    </ligand>
</feature>
<comment type="function">
    <text evidence="9">Catalyzes the NADPH-dependent rearrangement and reduction of 1-deoxy-D-xylulose-5-phosphate (DXP) to 2-C-methyl-D-erythritol 4-phosphate (MEP).</text>
</comment>
<dbReference type="PANTHER" id="PTHR30525:SF0">
    <property type="entry name" value="1-DEOXY-D-XYLULOSE 5-PHOSPHATE REDUCTOISOMERASE, CHLOROPLASTIC"/>
    <property type="match status" value="1"/>
</dbReference>
<keyword evidence="13" id="KW-0413">Isomerase</keyword>
<dbReference type="GO" id="GO:0051484">
    <property type="term" value="P:isopentenyl diphosphate biosynthetic process, methylerythritol 4-phosphate pathway involved in terpenoid biosynthetic process"/>
    <property type="evidence" value="ECO:0007669"/>
    <property type="project" value="TreeGrafter"/>
</dbReference>
<feature type="binding site" evidence="9">
    <location>
        <position position="194"/>
    </location>
    <ligand>
        <name>1-deoxy-D-xylulose 5-phosphate</name>
        <dbReference type="ChEBI" id="CHEBI:57792"/>
    </ligand>
</feature>
<evidence type="ECO:0000256" key="8">
    <source>
        <dbReference type="ARBA" id="ARBA00048543"/>
    </source>
</evidence>
<keyword evidence="6 9" id="KW-0464">Manganese</keyword>
<feature type="binding site" evidence="9">
    <location>
        <position position="125"/>
    </location>
    <ligand>
        <name>Mn(2+)</name>
        <dbReference type="ChEBI" id="CHEBI:29035"/>
    </ligand>
</feature>
<evidence type="ECO:0000256" key="7">
    <source>
        <dbReference type="ARBA" id="ARBA00023229"/>
    </source>
</evidence>
<dbReference type="GO" id="GO:0030145">
    <property type="term" value="F:manganese ion binding"/>
    <property type="evidence" value="ECO:0007669"/>
    <property type="project" value="TreeGrafter"/>
</dbReference>
<dbReference type="InterPro" id="IPR036169">
    <property type="entry name" value="DXPR_C_sf"/>
</dbReference>
<sequence>MALKVAVIGATGSVGKQTLEVIDRFPDKFVPTLLVGGKNVELLQILGKKYGCSVFSPWLHGPAELPLDKLESSDIMVYAASTVDYLNYMSHFLGLGKPVCLSTKEIIVEAWPLIESFSGLIRPVDSEHSALWRIGAKEPGVKSIYVVGSGGSLRDRKREEIENATLDQVLSHPVWNMGPKVTFDSAFLINKSMEVIEASHLFNLRGEQISIVIERTGSIHALVDFVDGSRNVFFSKPTMLIPIAYALSYPSILPLDEETVRQPGDALGYRLDKPDFDRFPWGKLGHYALELGYTSRMAFSVADEIAFECFKDKIMKPSDIYDFLVKAIEDYRAISYPESITEYFSLRHDMIEKMWKEVRAI</sequence>
<keyword evidence="14" id="KW-1185">Reference proteome</keyword>
<evidence type="ECO:0000256" key="9">
    <source>
        <dbReference type="HAMAP-Rule" id="MF_00183"/>
    </source>
</evidence>
<keyword evidence="4 9" id="KW-0521">NADP</keyword>
<dbReference type="SUPFAM" id="SSF55347">
    <property type="entry name" value="Glyceraldehyde-3-phosphate dehydrogenase-like, C-terminal domain"/>
    <property type="match status" value="1"/>
</dbReference>
<feature type="binding site" evidence="9">
    <location>
        <position position="126"/>
    </location>
    <ligand>
        <name>1-deoxy-D-xylulose 5-phosphate</name>
        <dbReference type="ChEBI" id="CHEBI:57792"/>
    </ligand>
</feature>
<dbReference type="HOGENOM" id="CLU_035714_0_0_9"/>
<proteinExistence type="inferred from homology"/>
<feature type="domain" description="1-deoxy-D-xylulose 5-phosphate reductoisomerase N-terminal" evidence="10">
    <location>
        <begin position="5"/>
        <end position="50"/>
    </location>
</feature>
<dbReference type="Pfam" id="PF08436">
    <property type="entry name" value="DXP_redisom_C"/>
    <property type="match status" value="1"/>
</dbReference>
<evidence type="ECO:0000259" key="10">
    <source>
        <dbReference type="Pfam" id="PF02670"/>
    </source>
</evidence>
<evidence type="ECO:0000256" key="4">
    <source>
        <dbReference type="ARBA" id="ARBA00022857"/>
    </source>
</evidence>
<dbReference type="OrthoDB" id="9806546at2"/>
<feature type="binding site" evidence="9">
    <location>
        <position position="149"/>
    </location>
    <ligand>
        <name>1-deoxy-D-xylulose 5-phosphate</name>
        <dbReference type="ChEBI" id="CHEBI:57792"/>
    </ligand>
</feature>
<comment type="pathway">
    <text evidence="1 9">Isoprenoid biosynthesis; isopentenyl diphosphate biosynthesis via DXP pathway; isopentenyl diphosphate from 1-deoxy-D-xylulose 5-phosphate: step 1/6.</text>
</comment>
<dbReference type="InterPro" id="IPR013644">
    <property type="entry name" value="DXP_reductoisomerase_C"/>
</dbReference>
<dbReference type="AlphaFoldDB" id="B5Y8J4"/>
<dbReference type="GO" id="GO:0070402">
    <property type="term" value="F:NADPH binding"/>
    <property type="evidence" value="ECO:0007669"/>
    <property type="project" value="InterPro"/>
</dbReference>
<feature type="binding site" evidence="9">
    <location>
        <position position="38"/>
    </location>
    <ligand>
        <name>NADPH</name>
        <dbReference type="ChEBI" id="CHEBI:57783"/>
    </ligand>
</feature>
<feature type="binding site" evidence="9">
    <location>
        <position position="127"/>
    </location>
    <ligand>
        <name>Mn(2+)</name>
        <dbReference type="ChEBI" id="CHEBI:29035"/>
    </ligand>
</feature>
<feature type="binding site" evidence="9">
    <location>
        <position position="104"/>
    </location>
    <ligand>
        <name>1-deoxy-D-xylulose 5-phosphate</name>
        <dbReference type="ChEBI" id="CHEBI:57792"/>
    </ligand>
</feature>
<evidence type="ECO:0000256" key="6">
    <source>
        <dbReference type="ARBA" id="ARBA00023211"/>
    </source>
</evidence>
<feature type="binding site" evidence="9">
    <location>
        <position position="12"/>
    </location>
    <ligand>
        <name>NADPH</name>
        <dbReference type="ChEBI" id="CHEBI:57783"/>
    </ligand>
</feature>
<dbReference type="GO" id="GO:0016853">
    <property type="term" value="F:isomerase activity"/>
    <property type="evidence" value="ECO:0007669"/>
    <property type="project" value="UniProtKB-KW"/>
</dbReference>
<reference evidence="14" key="1">
    <citation type="submission" date="2008-08" db="EMBL/GenBank/DDBJ databases">
        <title>The complete genome sequence of Coprothermobacter proteolyticus strain ATCC 5245 / DSM 5265 / BT.</title>
        <authorList>
            <person name="Dodson R.J."/>
            <person name="Durkin A.S."/>
            <person name="Wu M."/>
            <person name="Eisen J."/>
            <person name="Sutton G."/>
        </authorList>
    </citation>
    <scope>NUCLEOTIDE SEQUENCE [LARGE SCALE GENOMIC DNA]</scope>
    <source>
        <strain evidence="14">ATCC 35245 / DSM 5265 / OCM 4 / BT</strain>
    </source>
</reference>
<feature type="binding site" evidence="9">
    <location>
        <position position="172"/>
    </location>
    <ligand>
        <name>1-deoxy-D-xylulose 5-phosphate</name>
        <dbReference type="ChEBI" id="CHEBI:57792"/>
    </ligand>
</feature>
<dbReference type="Proteomes" id="UP000001732">
    <property type="component" value="Chromosome"/>
</dbReference>
<keyword evidence="3 9" id="KW-0479">Metal-binding</keyword>
<evidence type="ECO:0000256" key="5">
    <source>
        <dbReference type="ARBA" id="ARBA00023002"/>
    </source>
</evidence>
<comment type="caution">
    <text evidence="9">Lacks conserved residue(s) required for the propagation of feature annotation.</text>
</comment>
<dbReference type="EC" id="1.1.1.267" evidence="9"/>
<comment type="catalytic activity">
    <reaction evidence="8">
        <text>2-C-methyl-D-erythritol 4-phosphate + NADP(+) = 1-deoxy-D-xylulose 5-phosphate + NADPH + H(+)</text>
        <dbReference type="Rhea" id="RHEA:13717"/>
        <dbReference type="ChEBI" id="CHEBI:15378"/>
        <dbReference type="ChEBI" id="CHEBI:57783"/>
        <dbReference type="ChEBI" id="CHEBI:57792"/>
        <dbReference type="ChEBI" id="CHEBI:58262"/>
        <dbReference type="ChEBI" id="CHEBI:58349"/>
        <dbReference type="EC" id="1.1.1.267"/>
    </reaction>
    <physiologicalReaction direction="right-to-left" evidence="8">
        <dbReference type="Rhea" id="RHEA:13719"/>
    </physiologicalReaction>
</comment>
<dbReference type="KEGG" id="cpo:COPRO5265_0743"/>
<name>B5Y8J4_COPPD</name>
<gene>
    <name evidence="9" type="primary">dxr</name>
    <name evidence="13" type="ordered locus">COPRO5265_0743</name>
</gene>
<keyword evidence="5 9" id="KW-0560">Oxidoreductase</keyword>
<feature type="binding site" evidence="9">
    <location>
        <position position="14"/>
    </location>
    <ligand>
        <name>NADPH</name>
        <dbReference type="ChEBI" id="CHEBI:57783"/>
    </ligand>
</feature>
<dbReference type="Gene3D" id="3.40.50.720">
    <property type="entry name" value="NAD(P)-binding Rossmann-like Domain"/>
    <property type="match status" value="1"/>
</dbReference>
<comment type="similarity">
    <text evidence="2 9">Belongs to the DXR family.</text>
</comment>
<protein>
    <recommendedName>
        <fullName evidence="9">1-deoxy-D-xylulose 5-phosphate reductoisomerase</fullName>
        <shortName evidence="9">DXP reductoisomerase</shortName>
        <ecNumber evidence="9">1.1.1.267</ecNumber>
    </recommendedName>
    <alternativeName>
        <fullName evidence="9">1-deoxyxylulose-5-phosphate reductoisomerase</fullName>
    </alternativeName>
    <alternativeName>
        <fullName evidence="9">2-C-methyl-D-erythritol 4-phosphate synthase</fullName>
    </alternativeName>
</protein>
<dbReference type="UniPathway" id="UPA00056">
    <property type="reaction ID" value="UER00092"/>
</dbReference>
<feature type="domain" description="DXP reductoisomerase C-terminal" evidence="12">
    <location>
        <begin position="235"/>
        <end position="346"/>
    </location>
</feature>
<dbReference type="STRING" id="309798.COPRO5265_0743"/>
<evidence type="ECO:0000256" key="2">
    <source>
        <dbReference type="ARBA" id="ARBA00006825"/>
    </source>
</evidence>
<evidence type="ECO:0000313" key="13">
    <source>
        <dbReference type="EMBL" id="ACI17629.1"/>
    </source>
</evidence>
<keyword evidence="7 9" id="KW-0414">Isoprene biosynthesis</keyword>
<evidence type="ECO:0000256" key="1">
    <source>
        <dbReference type="ARBA" id="ARBA00005094"/>
    </source>
</evidence>
<feature type="binding site" evidence="9">
    <location>
        <position position="127"/>
    </location>
    <ligand>
        <name>1-deoxy-D-xylulose 5-phosphate</name>
        <dbReference type="ChEBI" id="CHEBI:57792"/>
    </ligand>
</feature>
<dbReference type="Pfam" id="PF02670">
    <property type="entry name" value="DXP_reductoisom"/>
    <property type="match status" value="1"/>
</dbReference>
<evidence type="ECO:0000259" key="11">
    <source>
        <dbReference type="Pfam" id="PF08436"/>
    </source>
</evidence>
<feature type="domain" description="1-deoxy-D-xylulose 5-phosphate reductoisomerase C-terminal" evidence="11">
    <location>
        <begin position="121"/>
        <end position="202"/>
    </location>
</feature>
<dbReference type="eggNOG" id="COG0743">
    <property type="taxonomic scope" value="Bacteria"/>
</dbReference>
<feature type="binding site" evidence="9">
    <location>
        <position position="11"/>
    </location>
    <ligand>
        <name>NADPH</name>
        <dbReference type="ChEBI" id="CHEBI:57783"/>
    </ligand>
</feature>
<feature type="binding site" evidence="9">
    <location>
        <position position="105"/>
    </location>
    <ligand>
        <name>NADPH</name>
        <dbReference type="ChEBI" id="CHEBI:57783"/>
    </ligand>
</feature>
<evidence type="ECO:0000313" key="14">
    <source>
        <dbReference type="Proteomes" id="UP000001732"/>
    </source>
</evidence>
<dbReference type="SUPFAM" id="SSF69055">
    <property type="entry name" value="1-deoxy-D-xylulose-5-phosphate reductoisomerase, C-terminal domain"/>
    <property type="match status" value="1"/>
</dbReference>
<reference evidence="13 14" key="2">
    <citation type="journal article" date="2014" name="Genome Announc.">
        <title>Complete Genome Sequence of Coprothermobacter proteolyticus DSM 5265.</title>
        <authorList>
            <person name="Alexiev A."/>
            <person name="Coil D.A."/>
            <person name="Badger J.H."/>
            <person name="Enticknap J."/>
            <person name="Ward N."/>
            <person name="Robb F.T."/>
            <person name="Eisen J.A."/>
        </authorList>
    </citation>
    <scope>NUCLEOTIDE SEQUENCE [LARGE SCALE GENOMIC DNA]</scope>
    <source>
        <strain evidence="14">ATCC 35245 / DSM 5265 / OCM 4 / BT</strain>
    </source>
</reference>
<dbReference type="RefSeq" id="WP_012544281.1">
    <property type="nucleotide sequence ID" value="NC_011295.1"/>
</dbReference>
<feature type="binding site" evidence="9">
    <location>
        <position position="191"/>
    </location>
    <ligand>
        <name>1-deoxy-D-xylulose 5-phosphate</name>
        <dbReference type="ChEBI" id="CHEBI:57792"/>
    </ligand>
</feature>